<keyword evidence="1" id="KW-0472">Membrane</keyword>
<keyword evidence="2" id="KW-0645">Protease</keyword>
<name>A0A291M0A2_9RHOB</name>
<dbReference type="Proteomes" id="UP000219050">
    <property type="component" value="Chromosome"/>
</dbReference>
<feature type="transmembrane region" description="Helical" evidence="1">
    <location>
        <begin position="6"/>
        <end position="26"/>
    </location>
</feature>
<evidence type="ECO:0000313" key="3">
    <source>
        <dbReference type="Proteomes" id="UP000219050"/>
    </source>
</evidence>
<organism evidence="2 3">
    <name type="scientific">Pacificitalea manganoxidans</name>
    <dbReference type="NCBI Taxonomy" id="1411902"/>
    <lineage>
        <taxon>Bacteria</taxon>
        <taxon>Pseudomonadati</taxon>
        <taxon>Pseudomonadota</taxon>
        <taxon>Alphaproteobacteria</taxon>
        <taxon>Rhodobacterales</taxon>
        <taxon>Paracoccaceae</taxon>
        <taxon>Pacificitalea</taxon>
    </lineage>
</organism>
<dbReference type="SUPFAM" id="SSF50630">
    <property type="entry name" value="Acid proteases"/>
    <property type="match status" value="1"/>
</dbReference>
<dbReference type="InterPro" id="IPR034122">
    <property type="entry name" value="Retropepsin-like_bacterial"/>
</dbReference>
<dbReference type="AlphaFoldDB" id="A0A291M0A2"/>
<evidence type="ECO:0000313" key="2">
    <source>
        <dbReference type="EMBL" id="ATI42362.1"/>
    </source>
</evidence>
<accession>A0A291M0A2</accession>
<reference evidence="2 3" key="1">
    <citation type="submission" date="2017-05" db="EMBL/GenBank/DDBJ databases">
        <title>Comparative genomic and metabolic analysis of manganese-oxidizing mechanisms in Celeribater manganoxidans DY25T: its adaption to the environment of polymetallic nodule.</title>
        <authorList>
            <person name="Wang X."/>
        </authorList>
    </citation>
    <scope>NUCLEOTIDE SEQUENCE [LARGE SCALE GENOMIC DNA]</scope>
    <source>
        <strain evidence="2 3">DY25</strain>
    </source>
</reference>
<keyword evidence="3" id="KW-1185">Reference proteome</keyword>
<dbReference type="RefSeq" id="WP_088661709.1">
    <property type="nucleotide sequence ID" value="NZ_CP021404.1"/>
</dbReference>
<feature type="transmembrane region" description="Helical" evidence="1">
    <location>
        <begin position="38"/>
        <end position="56"/>
    </location>
</feature>
<dbReference type="PROSITE" id="PS00141">
    <property type="entry name" value="ASP_PROTEASE"/>
    <property type="match status" value="1"/>
</dbReference>
<dbReference type="InterPro" id="IPR021109">
    <property type="entry name" value="Peptidase_aspartic_dom_sf"/>
</dbReference>
<dbReference type="CDD" id="cd05483">
    <property type="entry name" value="retropepsin_like_bacteria"/>
    <property type="match status" value="1"/>
</dbReference>
<keyword evidence="1" id="KW-1133">Transmembrane helix</keyword>
<dbReference type="KEGG" id="cmag:CBW24_10305"/>
<gene>
    <name evidence="2" type="ORF">CBW24_10305</name>
</gene>
<keyword evidence="1" id="KW-0812">Transmembrane</keyword>
<evidence type="ECO:0000256" key="1">
    <source>
        <dbReference type="SAM" id="Phobius"/>
    </source>
</evidence>
<protein>
    <submittedName>
        <fullName evidence="2">Aspartyl protease</fullName>
    </submittedName>
</protein>
<proteinExistence type="predicted"/>
<dbReference type="EMBL" id="CP021404">
    <property type="protein sequence ID" value="ATI42362.1"/>
    <property type="molecule type" value="Genomic_DNA"/>
</dbReference>
<dbReference type="NCBIfam" id="TIGR02281">
    <property type="entry name" value="clan_AA_DTGA"/>
    <property type="match status" value="1"/>
</dbReference>
<dbReference type="InterPro" id="IPR001969">
    <property type="entry name" value="Aspartic_peptidase_AS"/>
</dbReference>
<sequence length="193" mass="20874">MSTDQLGSLTYLVLLGVVVGGYFLIANRRSLGRLARHATLWVLIFFGVVVGAGLWSDLQRTVAPRQSVFAEDSRIELPRAPDGHYYLTAQVNGAPIRFVVDTGATEIVLSQDDARRAGVDPDSLTYIGSATTANGQVQTARIALDEVALGPIVDTKVPALVNSGEMRGSLLGMAYLDRWGRIEINDGRMTLTR</sequence>
<keyword evidence="2" id="KW-0378">Hydrolase</keyword>
<dbReference type="GO" id="GO:0006508">
    <property type="term" value="P:proteolysis"/>
    <property type="evidence" value="ECO:0007669"/>
    <property type="project" value="UniProtKB-KW"/>
</dbReference>
<dbReference type="InterPro" id="IPR011969">
    <property type="entry name" value="Clan_AA_Asp_peptidase_C"/>
</dbReference>
<dbReference type="GO" id="GO:0004190">
    <property type="term" value="F:aspartic-type endopeptidase activity"/>
    <property type="evidence" value="ECO:0007669"/>
    <property type="project" value="InterPro"/>
</dbReference>
<dbReference type="Pfam" id="PF13975">
    <property type="entry name" value="gag-asp_proteas"/>
    <property type="match status" value="1"/>
</dbReference>
<dbReference type="OrthoDB" id="7595324at2"/>
<dbReference type="Gene3D" id="2.40.70.10">
    <property type="entry name" value="Acid Proteases"/>
    <property type="match status" value="1"/>
</dbReference>